<dbReference type="GO" id="GO:0016020">
    <property type="term" value="C:membrane"/>
    <property type="evidence" value="ECO:0007669"/>
    <property type="project" value="TreeGrafter"/>
</dbReference>
<dbReference type="InterPro" id="IPR036273">
    <property type="entry name" value="CRAL/TRIO_N_dom_sf"/>
</dbReference>
<dbReference type="Proteomes" id="UP000887159">
    <property type="component" value="Unassembled WGS sequence"/>
</dbReference>
<dbReference type="AlphaFoldDB" id="A0A8X6S9C9"/>
<name>A0A8X6S9C9_TRICX</name>
<protein>
    <submittedName>
        <fullName evidence="2">Retinaldehyde-binding protein 1</fullName>
    </submittedName>
</protein>
<dbReference type="InterPro" id="IPR036865">
    <property type="entry name" value="CRAL-TRIO_dom_sf"/>
</dbReference>
<dbReference type="SUPFAM" id="SSF46938">
    <property type="entry name" value="CRAL/TRIO N-terminal domain"/>
    <property type="match status" value="1"/>
</dbReference>
<dbReference type="EMBL" id="BMAU01021267">
    <property type="protein sequence ID" value="GFY07120.1"/>
    <property type="molecule type" value="Genomic_DNA"/>
</dbReference>
<dbReference type="PRINTS" id="PR00180">
    <property type="entry name" value="CRETINALDHBP"/>
</dbReference>
<dbReference type="Gene3D" id="3.40.525.10">
    <property type="entry name" value="CRAL-TRIO lipid binding domain"/>
    <property type="match status" value="1"/>
</dbReference>
<dbReference type="PANTHER" id="PTHR10174:SF130">
    <property type="entry name" value="ALPHA-TOCOPHEROL TRANSFER PROTEIN-LIKE"/>
    <property type="match status" value="1"/>
</dbReference>
<feature type="domain" description="CRAL-TRIO" evidence="1">
    <location>
        <begin position="89"/>
        <end position="268"/>
    </location>
</feature>
<comment type="caution">
    <text evidence="2">The sequence shown here is derived from an EMBL/GenBank/DDBJ whole genome shotgun (WGS) entry which is preliminary data.</text>
</comment>
<dbReference type="CDD" id="cd00170">
    <property type="entry name" value="SEC14"/>
    <property type="match status" value="1"/>
</dbReference>
<keyword evidence="3" id="KW-1185">Reference proteome</keyword>
<dbReference type="SMART" id="SM01100">
    <property type="entry name" value="CRAL_TRIO_N"/>
    <property type="match status" value="1"/>
</dbReference>
<evidence type="ECO:0000259" key="1">
    <source>
        <dbReference type="PROSITE" id="PS50191"/>
    </source>
</evidence>
<dbReference type="Pfam" id="PF00650">
    <property type="entry name" value="CRAL_TRIO"/>
    <property type="match status" value="1"/>
</dbReference>
<gene>
    <name evidence="2" type="primary">RLBP1</name>
    <name evidence="2" type="ORF">TNCV_4903621</name>
</gene>
<evidence type="ECO:0000313" key="3">
    <source>
        <dbReference type="Proteomes" id="UP000887159"/>
    </source>
</evidence>
<dbReference type="Pfam" id="PF03765">
    <property type="entry name" value="CRAL_TRIO_N"/>
    <property type="match status" value="1"/>
</dbReference>
<dbReference type="SMART" id="SM00516">
    <property type="entry name" value="SEC14"/>
    <property type="match status" value="1"/>
</dbReference>
<dbReference type="Gene3D" id="1.20.5.1200">
    <property type="entry name" value="Alpha-tocopherol transfer"/>
    <property type="match status" value="1"/>
</dbReference>
<organism evidence="2 3">
    <name type="scientific">Trichonephila clavipes</name>
    <name type="common">Golden silk orbweaver</name>
    <name type="synonym">Nephila clavipes</name>
    <dbReference type="NCBI Taxonomy" id="2585209"/>
    <lineage>
        <taxon>Eukaryota</taxon>
        <taxon>Metazoa</taxon>
        <taxon>Ecdysozoa</taxon>
        <taxon>Arthropoda</taxon>
        <taxon>Chelicerata</taxon>
        <taxon>Arachnida</taxon>
        <taxon>Araneae</taxon>
        <taxon>Araneomorphae</taxon>
        <taxon>Entelegynae</taxon>
        <taxon>Araneoidea</taxon>
        <taxon>Nephilidae</taxon>
        <taxon>Trichonephila</taxon>
    </lineage>
</organism>
<dbReference type="GO" id="GO:1902936">
    <property type="term" value="F:phosphatidylinositol bisphosphate binding"/>
    <property type="evidence" value="ECO:0007669"/>
    <property type="project" value="TreeGrafter"/>
</dbReference>
<dbReference type="PROSITE" id="PS50191">
    <property type="entry name" value="CRAL_TRIO"/>
    <property type="match status" value="1"/>
</dbReference>
<sequence>MQKVPGTPLQLVCNEIPKFVETIAKNELEETETIRNKCLDDLKEKILSEKSLVSYTNTSFLLQFLRARKFNSEAAFTLLKSYYKHRLKYPSLYQNYTPKGYLKVMKENLIKILDTRAEDGSAIYIARFGLWNPETISFEDLLGFGLLCNEKALDYPVTQICGITSIVDLKNLSWSHLFHTSVSSIKSFVSASQDCFPIRHKAIHVINNTSIFSILFSVIKPFISKKMVERRFVEWAQNEIAVVPDFHKRILFSDEAHFWLHGYVNKQNCRIWSEANPQVYVETPLHSEKLTVWCASWAGGILLQKR</sequence>
<reference evidence="2" key="1">
    <citation type="submission" date="2020-08" db="EMBL/GenBank/DDBJ databases">
        <title>Multicomponent nature underlies the extraordinary mechanical properties of spider dragline silk.</title>
        <authorList>
            <person name="Kono N."/>
            <person name="Nakamura H."/>
            <person name="Mori M."/>
            <person name="Yoshida Y."/>
            <person name="Ohtoshi R."/>
            <person name="Malay A.D."/>
            <person name="Moran D.A.P."/>
            <person name="Tomita M."/>
            <person name="Numata K."/>
            <person name="Arakawa K."/>
        </authorList>
    </citation>
    <scope>NUCLEOTIDE SEQUENCE</scope>
</reference>
<dbReference type="SUPFAM" id="SSF52087">
    <property type="entry name" value="CRAL/TRIO domain"/>
    <property type="match status" value="1"/>
</dbReference>
<evidence type="ECO:0000313" key="2">
    <source>
        <dbReference type="EMBL" id="GFY07120.1"/>
    </source>
</evidence>
<dbReference type="Gene3D" id="1.10.8.20">
    <property type="entry name" value="N-terminal domain of phosphatidylinositol transfer protein sec14p"/>
    <property type="match status" value="1"/>
</dbReference>
<dbReference type="InterPro" id="IPR001251">
    <property type="entry name" value="CRAL-TRIO_dom"/>
</dbReference>
<dbReference type="PANTHER" id="PTHR10174">
    <property type="entry name" value="ALPHA-TOCOPHEROL TRANSFER PROTEIN-RELATED"/>
    <property type="match status" value="1"/>
</dbReference>
<dbReference type="InterPro" id="IPR011074">
    <property type="entry name" value="CRAL/TRIO_N_dom"/>
</dbReference>
<accession>A0A8X6S9C9</accession>
<proteinExistence type="predicted"/>